<protein>
    <submittedName>
        <fullName evidence="2">Uncharacterized protein</fullName>
    </submittedName>
</protein>
<dbReference type="AlphaFoldDB" id="A0A9Q3YKD3"/>
<evidence type="ECO:0000313" key="2">
    <source>
        <dbReference type="EMBL" id="MCC3803925.1"/>
    </source>
</evidence>
<dbReference type="EMBL" id="JACVHL010000002">
    <property type="protein sequence ID" value="MCC3803925.1"/>
    <property type="molecule type" value="Genomic_DNA"/>
</dbReference>
<keyword evidence="1" id="KW-0812">Transmembrane</keyword>
<accession>A0A9Q3YKD3</accession>
<organism evidence="2 3">
    <name type="scientific">Vibrio parahaemolyticus</name>
    <dbReference type="NCBI Taxonomy" id="670"/>
    <lineage>
        <taxon>Bacteria</taxon>
        <taxon>Pseudomonadati</taxon>
        <taxon>Pseudomonadota</taxon>
        <taxon>Gammaproteobacteria</taxon>
        <taxon>Vibrionales</taxon>
        <taxon>Vibrionaceae</taxon>
        <taxon>Vibrio</taxon>
    </lineage>
</organism>
<proteinExistence type="predicted"/>
<comment type="caution">
    <text evidence="2">The sequence shown here is derived from an EMBL/GenBank/DDBJ whole genome shotgun (WGS) entry which is preliminary data.</text>
</comment>
<keyword evidence="1" id="KW-1133">Transmembrane helix</keyword>
<dbReference type="Proteomes" id="UP000726777">
    <property type="component" value="Unassembled WGS sequence"/>
</dbReference>
<gene>
    <name evidence="2" type="ORF">IB292_02630</name>
</gene>
<keyword evidence="1" id="KW-0472">Membrane</keyword>
<feature type="transmembrane region" description="Helical" evidence="1">
    <location>
        <begin position="39"/>
        <end position="60"/>
    </location>
</feature>
<dbReference type="RefSeq" id="WP_228085599.1">
    <property type="nucleotide sequence ID" value="NZ_JACVHL010000002.1"/>
</dbReference>
<feature type="transmembrane region" description="Helical" evidence="1">
    <location>
        <begin position="69"/>
        <end position="89"/>
    </location>
</feature>
<reference evidence="2" key="1">
    <citation type="submission" date="2020-09" db="EMBL/GenBank/DDBJ databases">
        <title>Genome sequence of Vibrio parahaemolyticus isolates.</title>
        <authorList>
            <person name="Hammerl J.A."/>
            <person name="Strauch E."/>
        </authorList>
    </citation>
    <scope>NUCLEOTIDE SEQUENCE</scope>
    <source>
        <strain evidence="2">17-VB00146</strain>
    </source>
</reference>
<evidence type="ECO:0000256" key="1">
    <source>
        <dbReference type="SAM" id="Phobius"/>
    </source>
</evidence>
<feature type="transmembrane region" description="Helical" evidence="1">
    <location>
        <begin position="12"/>
        <end position="33"/>
    </location>
</feature>
<name>A0A9Q3YKD3_VIBPH</name>
<evidence type="ECO:0000313" key="3">
    <source>
        <dbReference type="Proteomes" id="UP000726777"/>
    </source>
</evidence>
<sequence length="91" mass="9673">MNLGLRKPSLKGFLYSVGIAVSVSAIYAVMYLFNLIDGFMLLCVSYATLSGSLLGSMGVVPGQSAKSTVLNLTISVIPPSVAVFVKFLYFN</sequence>